<accession>M6YNX3</accession>
<proteinExistence type="predicted"/>
<evidence type="ECO:0000313" key="2">
    <source>
        <dbReference type="Proteomes" id="UP000012138"/>
    </source>
</evidence>
<name>M6YNX3_9LEPT</name>
<organism evidence="1 2">
    <name type="scientific">Leptospira noguchii str. 2001034031</name>
    <dbReference type="NCBI Taxonomy" id="1193053"/>
    <lineage>
        <taxon>Bacteria</taxon>
        <taxon>Pseudomonadati</taxon>
        <taxon>Spirochaetota</taxon>
        <taxon>Spirochaetia</taxon>
        <taxon>Leptospirales</taxon>
        <taxon>Leptospiraceae</taxon>
        <taxon>Leptospira</taxon>
    </lineage>
</organism>
<comment type="caution">
    <text evidence="1">The sequence shown here is derived from an EMBL/GenBank/DDBJ whole genome shotgun (WGS) entry which is preliminary data.</text>
</comment>
<gene>
    <name evidence="1" type="ORF">LEP1GSC024_3012</name>
</gene>
<dbReference type="Proteomes" id="UP000012138">
    <property type="component" value="Unassembled WGS sequence"/>
</dbReference>
<reference evidence="1 2" key="1">
    <citation type="submission" date="2013-01" db="EMBL/GenBank/DDBJ databases">
        <authorList>
            <person name="Harkins D.M."/>
            <person name="Durkin A.S."/>
            <person name="Brinkac L.M."/>
            <person name="Haft D.H."/>
            <person name="Selengut J.D."/>
            <person name="Sanka R."/>
            <person name="DePew J."/>
            <person name="Purushe J."/>
            <person name="Whelen A.C."/>
            <person name="Vinetz J.M."/>
            <person name="Sutton G.G."/>
            <person name="Nierman W.C."/>
            <person name="Fouts D.E."/>
        </authorList>
    </citation>
    <scope>NUCLEOTIDE SEQUENCE [LARGE SCALE GENOMIC DNA]</scope>
    <source>
        <strain evidence="1 2">2001034031</strain>
    </source>
</reference>
<dbReference type="EMBL" id="AKXB02000008">
    <property type="protein sequence ID" value="EMO91319.1"/>
    <property type="molecule type" value="Genomic_DNA"/>
</dbReference>
<sequence length="46" mass="5405">MITSLAIMSYMGRFSSAKQAAWSLVRCHQHGGKIKEFYQRLYPKKR</sequence>
<dbReference type="AlphaFoldDB" id="M6YNX3"/>
<protein>
    <submittedName>
        <fullName evidence="1">Uncharacterized protein</fullName>
    </submittedName>
</protein>
<evidence type="ECO:0000313" key="1">
    <source>
        <dbReference type="EMBL" id="EMO91319.1"/>
    </source>
</evidence>